<accession>A0A1G2HNX8</accession>
<evidence type="ECO:0000313" key="2">
    <source>
        <dbReference type="Proteomes" id="UP000176855"/>
    </source>
</evidence>
<gene>
    <name evidence="1" type="ORF">A2730_03365</name>
</gene>
<proteinExistence type="predicted"/>
<protein>
    <submittedName>
        <fullName evidence="1">Uncharacterized protein</fullName>
    </submittedName>
</protein>
<name>A0A1G2HNX8_9BACT</name>
<dbReference type="AlphaFoldDB" id="A0A1G2HNX8"/>
<organism evidence="1 2">
    <name type="scientific">Candidatus Staskawiczbacteria bacterium RIFCSPHIGHO2_01_FULL_39_25</name>
    <dbReference type="NCBI Taxonomy" id="1802202"/>
    <lineage>
        <taxon>Bacteria</taxon>
        <taxon>Candidatus Staskawicziibacteriota</taxon>
    </lineage>
</organism>
<dbReference type="Proteomes" id="UP000176855">
    <property type="component" value="Unassembled WGS sequence"/>
</dbReference>
<comment type="caution">
    <text evidence="1">The sequence shown here is derived from an EMBL/GenBank/DDBJ whole genome shotgun (WGS) entry which is preliminary data.</text>
</comment>
<dbReference type="STRING" id="1802202.A2730_03365"/>
<dbReference type="EMBL" id="MHOO01000008">
    <property type="protein sequence ID" value="OGZ64143.1"/>
    <property type="molecule type" value="Genomic_DNA"/>
</dbReference>
<evidence type="ECO:0000313" key="1">
    <source>
        <dbReference type="EMBL" id="OGZ64143.1"/>
    </source>
</evidence>
<reference evidence="1 2" key="1">
    <citation type="journal article" date="2016" name="Nat. Commun.">
        <title>Thousands of microbial genomes shed light on interconnected biogeochemical processes in an aquifer system.</title>
        <authorList>
            <person name="Anantharaman K."/>
            <person name="Brown C.T."/>
            <person name="Hug L.A."/>
            <person name="Sharon I."/>
            <person name="Castelle C.J."/>
            <person name="Probst A.J."/>
            <person name="Thomas B.C."/>
            <person name="Singh A."/>
            <person name="Wilkins M.J."/>
            <person name="Karaoz U."/>
            <person name="Brodie E.L."/>
            <person name="Williams K.H."/>
            <person name="Hubbard S.S."/>
            <person name="Banfield J.F."/>
        </authorList>
    </citation>
    <scope>NUCLEOTIDE SEQUENCE [LARGE SCALE GENOMIC DNA]</scope>
</reference>
<sequence>MQKRKEVRVNFKEGFKKLADLEVQYDLFSIFYEGIPLWLYARDRALNIISGITSYEGQSISSHAIRPVNLVKRVFYCILNFYKIFNNDIIIFTNERHLEKDLQTGEYYNPFAELAVRQNPNAKKFLIFEFPIPMTVKYQKVNYQNYMLLDVFLFFRQIFSPLSLFYYRKIKKVFEPKFKASGLFTESEIKELLRRCYYSAYSMVCYGIFLKFIKATNPHAKLIYSCMGGYDKFPGVIEIQPALIIDNQSVYIYPETKYTQNYLKTKKMIVFSEHAKDLLAKNGYTQENISVQGNSKIKFYFIKNINDTILKKVEKVDNKIVIIGNWGGSFLKIIKNLVLDIEKNNELFKNWDISLVLHPAEDNTYKKLHLTKVKVFENHQVSLWGMLSEAVATINIASTVLEESTYFGCYNIILKDIKFSDQTDFVNALCGSYPYKAIVDPEKFIHWFEENQSNIKNHAIQKNKIIKENYEYFLKN</sequence>